<comment type="caution">
    <text evidence="2">The sequence shown here is derived from an EMBL/GenBank/DDBJ whole genome shotgun (WGS) entry which is preliminary data.</text>
</comment>
<dbReference type="Proteomes" id="UP000572817">
    <property type="component" value="Unassembled WGS sequence"/>
</dbReference>
<sequence>MFKNPAQRSTTSRSKAAPLSKYALTSKPHGIMKSTSRRRRSPSPKDREKRQRQLDHPLSGQFIETSESYRTNLINTAETALRSTRRGLLDRLAHTNGPTADADRAPSPSNRLPTTTELQASHNAAIARMTAPFGSETIPHNDDDDDDALVQPKDPVTLAASMADYAAVVAHEEKKLRALGEEWAQVMAELRMFGDDIFGKEIVRGMMTGGKRAGVGRAGMGEVEVEALREAVAQLAAEGARECEEVEEAERKAKKGQRRNLMQTFAVLMGDG</sequence>
<evidence type="ECO:0000256" key="1">
    <source>
        <dbReference type="SAM" id="MobiDB-lite"/>
    </source>
</evidence>
<dbReference type="OrthoDB" id="10584675at2759"/>
<evidence type="ECO:0000313" key="3">
    <source>
        <dbReference type="Proteomes" id="UP000572817"/>
    </source>
</evidence>
<dbReference type="AlphaFoldDB" id="A0A8H4J742"/>
<feature type="compositionally biased region" description="Basic and acidic residues" evidence="1">
    <location>
        <begin position="43"/>
        <end position="55"/>
    </location>
</feature>
<feature type="region of interest" description="Disordered" evidence="1">
    <location>
        <begin position="1"/>
        <end position="64"/>
    </location>
</feature>
<evidence type="ECO:0000313" key="2">
    <source>
        <dbReference type="EMBL" id="KAF4314355.1"/>
    </source>
</evidence>
<keyword evidence="3" id="KW-1185">Reference proteome</keyword>
<feature type="compositionally biased region" description="Polar residues" evidence="1">
    <location>
        <begin position="1"/>
        <end position="14"/>
    </location>
</feature>
<feature type="region of interest" description="Disordered" evidence="1">
    <location>
        <begin position="93"/>
        <end position="114"/>
    </location>
</feature>
<organism evidence="2 3">
    <name type="scientific">Botryosphaeria dothidea</name>
    <dbReference type="NCBI Taxonomy" id="55169"/>
    <lineage>
        <taxon>Eukaryota</taxon>
        <taxon>Fungi</taxon>
        <taxon>Dikarya</taxon>
        <taxon>Ascomycota</taxon>
        <taxon>Pezizomycotina</taxon>
        <taxon>Dothideomycetes</taxon>
        <taxon>Dothideomycetes incertae sedis</taxon>
        <taxon>Botryosphaeriales</taxon>
        <taxon>Botryosphaeriaceae</taxon>
        <taxon>Botryosphaeria</taxon>
    </lineage>
</organism>
<reference evidence="2" key="1">
    <citation type="submission" date="2020-04" db="EMBL/GenBank/DDBJ databases">
        <title>Genome Assembly and Annotation of Botryosphaeria dothidea sdau 11-99, a Latent Pathogen of Apple Fruit Ring Rot in China.</title>
        <authorList>
            <person name="Yu C."/>
            <person name="Diao Y."/>
            <person name="Lu Q."/>
            <person name="Zhao J."/>
            <person name="Cui S."/>
            <person name="Peng C."/>
            <person name="He B."/>
            <person name="Liu H."/>
        </authorList>
    </citation>
    <scope>NUCLEOTIDE SEQUENCE [LARGE SCALE GENOMIC DNA]</scope>
    <source>
        <strain evidence="2">Sdau11-99</strain>
    </source>
</reference>
<gene>
    <name evidence="2" type="ORF">GTA08_BOTSDO01038</name>
</gene>
<dbReference type="EMBL" id="WWBZ02000001">
    <property type="protein sequence ID" value="KAF4314355.1"/>
    <property type="molecule type" value="Genomic_DNA"/>
</dbReference>
<accession>A0A8H4J742</accession>
<proteinExistence type="predicted"/>
<protein>
    <submittedName>
        <fullName evidence="2">Glutaredoxin</fullName>
    </submittedName>
</protein>
<name>A0A8H4J742_9PEZI</name>